<gene>
    <name evidence="1" type="ORF">POL67_47875</name>
</gene>
<evidence type="ECO:0000313" key="2">
    <source>
        <dbReference type="Proteomes" id="UP001221411"/>
    </source>
</evidence>
<dbReference type="RefSeq" id="WP_271928644.1">
    <property type="nucleotide sequence ID" value="NZ_JAQNDO010000001.1"/>
</dbReference>
<organism evidence="1 2">
    <name type="scientific">Polyangium mundeleinium</name>
    <dbReference type="NCBI Taxonomy" id="2995306"/>
    <lineage>
        <taxon>Bacteria</taxon>
        <taxon>Pseudomonadati</taxon>
        <taxon>Myxococcota</taxon>
        <taxon>Polyangia</taxon>
        <taxon>Polyangiales</taxon>
        <taxon>Polyangiaceae</taxon>
        <taxon>Polyangium</taxon>
    </lineage>
</organism>
<name>A0ABT5F7S4_9BACT</name>
<keyword evidence="2" id="KW-1185">Reference proteome</keyword>
<reference evidence="1 2" key="1">
    <citation type="submission" date="2022-11" db="EMBL/GenBank/DDBJ databases">
        <title>Minimal conservation of predation-associated metabolite biosynthetic gene clusters underscores biosynthetic potential of Myxococcota including descriptions for ten novel species: Archangium lansinium sp. nov., Myxococcus landrumus sp. nov., Nannocystis bai.</title>
        <authorList>
            <person name="Ahearne A."/>
            <person name="Stevens C."/>
            <person name="Dowd S."/>
        </authorList>
    </citation>
    <scope>NUCLEOTIDE SEQUENCE [LARGE SCALE GENOMIC DNA]</scope>
    <source>
        <strain evidence="1 2">RJM3</strain>
    </source>
</reference>
<protein>
    <submittedName>
        <fullName evidence="1">Uncharacterized protein</fullName>
    </submittedName>
</protein>
<proteinExistence type="predicted"/>
<dbReference type="Proteomes" id="UP001221411">
    <property type="component" value="Unassembled WGS sequence"/>
</dbReference>
<sequence>MSSATGTQKFLAHGAIEFARTRPIVANALLALNDDNAERLADEERHKIRRSRRLHAAKLVKTHNPTVDRNLAYELVLERYEPGTPRAADTFLTWYLPWNPGGGQVTMHIPAGEVHDDAGANVNPPVFFTAELTGCSVFIRGDQRRPEIFHSGAHAASWQGSAGTHWRALFARSRPRTFAHERYVEVNKRHYMGGELLGQPCVPPLVTEYIQQVTDEEARAGRTFELVDCTGFGCVFGLRDEAGRWSFYLQENARVFYRRGPGGPIFQCANRTLRVSRIYPDRAVISRNDEPKPLPP</sequence>
<dbReference type="EMBL" id="JAQNDO010000001">
    <property type="protein sequence ID" value="MDC0749141.1"/>
    <property type="molecule type" value="Genomic_DNA"/>
</dbReference>
<accession>A0ABT5F7S4</accession>
<comment type="caution">
    <text evidence="1">The sequence shown here is derived from an EMBL/GenBank/DDBJ whole genome shotgun (WGS) entry which is preliminary data.</text>
</comment>
<evidence type="ECO:0000313" key="1">
    <source>
        <dbReference type="EMBL" id="MDC0749141.1"/>
    </source>
</evidence>